<accession>A0AAV8V752</accession>
<dbReference type="GO" id="GO:0009966">
    <property type="term" value="P:regulation of signal transduction"/>
    <property type="evidence" value="ECO:0007669"/>
    <property type="project" value="UniProtKB-ARBA"/>
</dbReference>
<keyword evidence="5" id="KW-1185">Reference proteome</keyword>
<dbReference type="Proteomes" id="UP001159042">
    <property type="component" value="Unassembled WGS sequence"/>
</dbReference>
<dbReference type="AlphaFoldDB" id="A0AAV8V752"/>
<proteinExistence type="predicted"/>
<dbReference type="InterPro" id="IPR035983">
    <property type="entry name" value="Hect_E3_ubiquitin_ligase"/>
</dbReference>
<dbReference type="Gene3D" id="3.30.2410.10">
    <property type="entry name" value="Hect, E3 ligase catalytic domain"/>
    <property type="match status" value="1"/>
</dbReference>
<evidence type="ECO:0000259" key="3">
    <source>
        <dbReference type="PROSITE" id="PS50237"/>
    </source>
</evidence>
<comment type="caution">
    <text evidence="4">The sequence shown here is derived from an EMBL/GenBank/DDBJ whole genome shotgun (WGS) entry which is preliminary data.</text>
</comment>
<evidence type="ECO:0000313" key="4">
    <source>
        <dbReference type="EMBL" id="KAJ8909862.1"/>
    </source>
</evidence>
<feature type="domain" description="HECT" evidence="3">
    <location>
        <begin position="6"/>
        <end position="146"/>
    </location>
</feature>
<organism evidence="4 5">
    <name type="scientific">Exocentrus adspersus</name>
    <dbReference type="NCBI Taxonomy" id="1586481"/>
    <lineage>
        <taxon>Eukaryota</taxon>
        <taxon>Metazoa</taxon>
        <taxon>Ecdysozoa</taxon>
        <taxon>Arthropoda</taxon>
        <taxon>Hexapoda</taxon>
        <taxon>Insecta</taxon>
        <taxon>Pterygota</taxon>
        <taxon>Neoptera</taxon>
        <taxon>Endopterygota</taxon>
        <taxon>Coleoptera</taxon>
        <taxon>Polyphaga</taxon>
        <taxon>Cucujiformia</taxon>
        <taxon>Chrysomeloidea</taxon>
        <taxon>Cerambycidae</taxon>
        <taxon>Lamiinae</taxon>
        <taxon>Acanthocinini</taxon>
        <taxon>Exocentrus</taxon>
    </lineage>
</organism>
<sequence>MSGNAVKYYLIHRVMPALEEFKEGLNTLRLLDKLRGFIPEFKDLMCSSVSKLTADTLSSLFIVQLSETGSNKRNIEAKILSFWKDYLLDCEEGESEVQLKDILCFATATEQIPPLGFQSSPELQFLHDEEFLWPKANTCAPILYLPVSYKDNEYDKFKSNMDYGILNGMEFGQVNIPGAQDENAQHGDLDENVDTAKTKNNHPFVLNLIFINFEK</sequence>
<gene>
    <name evidence="4" type="ORF">NQ315_013899</name>
</gene>
<dbReference type="InterPro" id="IPR000569">
    <property type="entry name" value="HECT_dom"/>
</dbReference>
<dbReference type="PROSITE" id="PS50237">
    <property type="entry name" value="HECT"/>
    <property type="match status" value="1"/>
</dbReference>
<protein>
    <recommendedName>
        <fullName evidence="3">HECT domain-containing protein</fullName>
    </recommendedName>
</protein>
<dbReference type="EMBL" id="JANEYG010000394">
    <property type="protein sequence ID" value="KAJ8909862.1"/>
    <property type="molecule type" value="Genomic_DNA"/>
</dbReference>
<reference evidence="4 5" key="1">
    <citation type="journal article" date="2023" name="Insect Mol. Biol.">
        <title>Genome sequencing provides insights into the evolution of gene families encoding plant cell wall-degrading enzymes in longhorned beetles.</title>
        <authorList>
            <person name="Shin N.R."/>
            <person name="Okamura Y."/>
            <person name="Kirsch R."/>
            <person name="Pauchet Y."/>
        </authorList>
    </citation>
    <scope>NUCLEOTIDE SEQUENCE [LARGE SCALE GENOMIC DNA]</scope>
    <source>
        <strain evidence="4">EAD_L_NR</strain>
    </source>
</reference>
<feature type="active site" description="Glycyl thioester intermediate" evidence="2">
    <location>
        <position position="139"/>
    </location>
</feature>
<keyword evidence="1 2" id="KW-0833">Ubl conjugation pathway</keyword>
<dbReference type="GO" id="GO:0004842">
    <property type="term" value="F:ubiquitin-protein transferase activity"/>
    <property type="evidence" value="ECO:0007669"/>
    <property type="project" value="InterPro"/>
</dbReference>
<evidence type="ECO:0000256" key="1">
    <source>
        <dbReference type="ARBA" id="ARBA00022786"/>
    </source>
</evidence>
<dbReference type="SUPFAM" id="SSF56204">
    <property type="entry name" value="Hect, E3 ligase catalytic domain"/>
    <property type="match status" value="1"/>
</dbReference>
<dbReference type="Pfam" id="PF00632">
    <property type="entry name" value="HECT"/>
    <property type="match status" value="1"/>
</dbReference>
<evidence type="ECO:0000256" key="2">
    <source>
        <dbReference type="PROSITE-ProRule" id="PRU00104"/>
    </source>
</evidence>
<evidence type="ECO:0000313" key="5">
    <source>
        <dbReference type="Proteomes" id="UP001159042"/>
    </source>
</evidence>
<name>A0AAV8V752_9CUCU</name>